<dbReference type="InterPro" id="IPR013324">
    <property type="entry name" value="RNA_pol_sigma_r3/r4-like"/>
</dbReference>
<evidence type="ECO:0000256" key="5">
    <source>
        <dbReference type="ARBA" id="ARBA00023163"/>
    </source>
</evidence>
<keyword evidence="8" id="KW-1185">Reference proteome</keyword>
<evidence type="ECO:0000259" key="6">
    <source>
        <dbReference type="Pfam" id="PF08281"/>
    </source>
</evidence>
<reference evidence="8" key="1">
    <citation type="journal article" date="2019" name="Int. J. Syst. Evol. Microbiol.">
        <title>The Global Catalogue of Microorganisms (GCM) 10K type strain sequencing project: providing services to taxonomists for standard genome sequencing and annotation.</title>
        <authorList>
            <consortium name="The Broad Institute Genomics Platform"/>
            <consortium name="The Broad Institute Genome Sequencing Center for Infectious Disease"/>
            <person name="Wu L."/>
            <person name="Ma J."/>
        </authorList>
    </citation>
    <scope>NUCLEOTIDE SEQUENCE [LARGE SCALE GENOMIC DNA]</scope>
    <source>
        <strain evidence="8">JCM 9092</strain>
    </source>
</reference>
<evidence type="ECO:0000313" key="8">
    <source>
        <dbReference type="Proteomes" id="UP001501637"/>
    </source>
</evidence>
<dbReference type="EMBL" id="BAAAUG010000024">
    <property type="protein sequence ID" value="GAA3093822.1"/>
    <property type="molecule type" value="Genomic_DNA"/>
</dbReference>
<proteinExistence type="inferred from homology"/>
<gene>
    <name evidence="7" type="ORF">GCM10010449_16940</name>
</gene>
<evidence type="ECO:0000256" key="3">
    <source>
        <dbReference type="ARBA" id="ARBA00023082"/>
    </source>
</evidence>
<sequence>MTGQPPDDRGERALREPSEVMPPAFWAFHQLYHQAYFEYAHVQLGDKDAADRLVDATFVFLAVIWQRVTAQGNLEAFAWTLLKERVASELEVQGREAAALETLAFERAVRAACEPILDSFRQEFRAQVTELEDGLGLYQAMAQLPERQFDVMVLQFALGFTTKRTALVMGVCQATVRSTRRAAKRKLATDLELAIAEDVDDEE</sequence>
<feature type="domain" description="RNA polymerase sigma factor 70 region 4 type 2" evidence="6">
    <location>
        <begin position="137"/>
        <end position="187"/>
    </location>
</feature>
<keyword evidence="2" id="KW-0805">Transcription regulation</keyword>
<dbReference type="RefSeq" id="WP_344519892.1">
    <property type="nucleotide sequence ID" value="NZ_BAAAUG010000024.1"/>
</dbReference>
<dbReference type="PANTHER" id="PTHR43133:SF8">
    <property type="entry name" value="RNA POLYMERASE SIGMA FACTOR HI_1459-RELATED"/>
    <property type="match status" value="1"/>
</dbReference>
<dbReference type="Pfam" id="PF08281">
    <property type="entry name" value="Sigma70_r4_2"/>
    <property type="match status" value="1"/>
</dbReference>
<dbReference type="Gene3D" id="1.10.10.10">
    <property type="entry name" value="Winged helix-like DNA-binding domain superfamily/Winged helix DNA-binding domain"/>
    <property type="match status" value="1"/>
</dbReference>
<dbReference type="InterPro" id="IPR036388">
    <property type="entry name" value="WH-like_DNA-bd_sf"/>
</dbReference>
<keyword evidence="5" id="KW-0804">Transcription</keyword>
<dbReference type="PANTHER" id="PTHR43133">
    <property type="entry name" value="RNA POLYMERASE ECF-TYPE SIGMA FACTO"/>
    <property type="match status" value="1"/>
</dbReference>
<evidence type="ECO:0000256" key="2">
    <source>
        <dbReference type="ARBA" id="ARBA00023015"/>
    </source>
</evidence>
<keyword evidence="3" id="KW-0731">Sigma factor</keyword>
<accession>A0ABP6MA80</accession>
<dbReference type="SUPFAM" id="SSF88659">
    <property type="entry name" value="Sigma3 and sigma4 domains of RNA polymerase sigma factors"/>
    <property type="match status" value="1"/>
</dbReference>
<keyword evidence="4" id="KW-0238">DNA-binding</keyword>
<evidence type="ECO:0000256" key="4">
    <source>
        <dbReference type="ARBA" id="ARBA00023125"/>
    </source>
</evidence>
<name>A0ABP6MA80_9ACTN</name>
<evidence type="ECO:0000256" key="1">
    <source>
        <dbReference type="ARBA" id="ARBA00010641"/>
    </source>
</evidence>
<dbReference type="Proteomes" id="UP001501637">
    <property type="component" value="Unassembled WGS sequence"/>
</dbReference>
<dbReference type="InterPro" id="IPR013249">
    <property type="entry name" value="RNA_pol_sigma70_r4_t2"/>
</dbReference>
<comment type="similarity">
    <text evidence="1">Belongs to the sigma-70 factor family. ECF subfamily.</text>
</comment>
<organism evidence="7 8">
    <name type="scientific">Streptomyces rectiviolaceus</name>
    <dbReference type="NCBI Taxonomy" id="332591"/>
    <lineage>
        <taxon>Bacteria</taxon>
        <taxon>Bacillati</taxon>
        <taxon>Actinomycetota</taxon>
        <taxon>Actinomycetes</taxon>
        <taxon>Kitasatosporales</taxon>
        <taxon>Streptomycetaceae</taxon>
        <taxon>Streptomyces</taxon>
    </lineage>
</organism>
<protein>
    <recommendedName>
        <fullName evidence="6">RNA polymerase sigma factor 70 region 4 type 2 domain-containing protein</fullName>
    </recommendedName>
</protein>
<evidence type="ECO:0000313" key="7">
    <source>
        <dbReference type="EMBL" id="GAA3093822.1"/>
    </source>
</evidence>
<comment type="caution">
    <text evidence="7">The sequence shown here is derived from an EMBL/GenBank/DDBJ whole genome shotgun (WGS) entry which is preliminary data.</text>
</comment>
<dbReference type="InterPro" id="IPR039425">
    <property type="entry name" value="RNA_pol_sigma-70-like"/>
</dbReference>